<name>A0AC55DL71_ECHTE</name>
<protein>
    <submittedName>
        <fullName evidence="2">Nuclear envelope integral membrane protein 2</fullName>
    </submittedName>
</protein>
<keyword evidence="1" id="KW-1185">Reference proteome</keyword>
<dbReference type="Proteomes" id="UP000694863">
    <property type="component" value="Unplaced"/>
</dbReference>
<accession>A0AC55DL71</accession>
<reference evidence="2" key="1">
    <citation type="submission" date="2025-08" db="UniProtKB">
        <authorList>
            <consortium name="RefSeq"/>
        </authorList>
    </citation>
    <scope>IDENTIFICATION</scope>
</reference>
<proteinExistence type="predicted"/>
<evidence type="ECO:0000313" key="1">
    <source>
        <dbReference type="Proteomes" id="UP000694863"/>
    </source>
</evidence>
<organism evidence="1 2">
    <name type="scientific">Echinops telfairi</name>
    <name type="common">Lesser hedgehog tenrec</name>
    <dbReference type="NCBI Taxonomy" id="9371"/>
    <lineage>
        <taxon>Eukaryota</taxon>
        <taxon>Metazoa</taxon>
        <taxon>Chordata</taxon>
        <taxon>Craniata</taxon>
        <taxon>Vertebrata</taxon>
        <taxon>Euteleostomi</taxon>
        <taxon>Mammalia</taxon>
        <taxon>Eutheria</taxon>
        <taxon>Afrotheria</taxon>
        <taxon>Tenrecidae</taxon>
        <taxon>Tenrecinae</taxon>
        <taxon>Echinops</taxon>
    </lineage>
</organism>
<evidence type="ECO:0000313" key="2">
    <source>
        <dbReference type="RefSeq" id="XP_045152482.1"/>
    </source>
</evidence>
<sequence>MIGHRTLMNSSIPISKMKAFYWLIAFQWFHRQIAAWVHVSMLLATGLYKSTSVFAVCLKNAFVFHLSAPRCKALKEMDLIKSSESDCYCFHQNTQMKWTSLWSTVQVKITSPGLLHIVYITGRHNCQYPETIISFIKCAFQNFWAAREAHEVSIIVHPYGQTMCFSVKPVTKTLIYTLRVSQNLMDFNLFLLFVAGLLLFFYAKTLSQSPLFYYISGTLLGLLMTSVFVLLLAKRFIPKYSTFGALMVGCWFASIYILSQWTEELKWLWSESRLYLLGYASIVGFSSFALCYKHGPLVDGRSQSLLAGALRLLSLALIYCGVSVPAFAYTAMILVSCSSTLHCLMKALHSMTWKTKSWFASKKPVIQLLTDEEYREQTDAETAIALEELHQACRRPDFPAWLAVSRLRAPKKFADFVLGANHLSPEEIHLHEEQYGPGGVFLEEQLFNWRTT</sequence>
<dbReference type="RefSeq" id="XP_045152482.1">
    <property type="nucleotide sequence ID" value="XM_045296547.1"/>
</dbReference>
<gene>
    <name evidence="2" type="primary">NEMP2</name>
</gene>